<evidence type="ECO:0000259" key="6">
    <source>
        <dbReference type="PROSITE" id="PS50011"/>
    </source>
</evidence>
<protein>
    <submittedName>
        <fullName evidence="8">Serine/threonine protein kinase</fullName>
    </submittedName>
</protein>
<dbReference type="AlphaFoldDB" id="A0A0U2JIQ1"/>
<feature type="domain" description="PPM-type phosphatase" evidence="7">
    <location>
        <begin position="8"/>
        <end position="237"/>
    </location>
</feature>
<evidence type="ECO:0000256" key="3">
    <source>
        <dbReference type="ARBA" id="ARBA00022777"/>
    </source>
</evidence>
<dbReference type="STRING" id="1526571.AT746_07015"/>
<proteinExistence type="predicted"/>
<dbReference type="Pfam" id="PF00069">
    <property type="entry name" value="Pkinase"/>
    <property type="match status" value="1"/>
</dbReference>
<dbReference type="PROSITE" id="PS50011">
    <property type="entry name" value="PROTEIN_KINASE_DOM"/>
    <property type="match status" value="1"/>
</dbReference>
<sequence length="574" mass="64525">MGESLLHLGSSAQTQAGVKPVNEDAVAIFCPDSTYLQQVKGQVLIVADGISAAEAGKEASASAVSRFILEYYQTPDTWSVSHSGEQVLSAINLHLYRRSHEFTDEHKGYLTTFSAAVLKGRQLHFFHVGDSRIYLYRNGELQQLTRDHVANLGNNHRFLSRALGMDNLLHVDYSSQLLEQDDLLLLTSDGVHDFLSLQQLSEVLSEDKEADNLSQQLIQKALDAGSDDNLSAVVAKVRALPQQQVDDFNAELTRLPFPPTLSPGMKLDGYEVLEVLYNSARSQLYLVKDLQDDSQWVMKTPSPNFSDDSHYIDRFIQEQWIGSRIHHPNVVSILAQQRPRTALYYLMEPVRGQDLDGWRASNPKAGPKRRIQLIRQLAEALKAFHANDAVHQDVKPGNVLIDDNDKLMLVDFGSVFVAGVAELYRPIEHLGALGTATYADPNYLLGKNPGAQGDVYSLATLCYELFTGQLPYGERIADCRTWSDYDKLRYVSASRHNPVIPLWFDRALEQGVSFDLTLRYQTIDQLMADLNHPNPELLKELPPPKEAGKLMLWKLISGFWFITLLVVIYLFSQQ</sequence>
<dbReference type="SMART" id="SM00220">
    <property type="entry name" value="S_TKc"/>
    <property type="match status" value="1"/>
</dbReference>
<keyword evidence="2" id="KW-0547">Nucleotide-binding</keyword>
<dbReference type="SUPFAM" id="SSF81606">
    <property type="entry name" value="PP2C-like"/>
    <property type="match status" value="1"/>
</dbReference>
<dbReference type="EMBL" id="CP013650">
    <property type="protein sequence ID" value="ALS98038.1"/>
    <property type="molecule type" value="Genomic_DNA"/>
</dbReference>
<dbReference type="CDD" id="cd00143">
    <property type="entry name" value="PP2Cc"/>
    <property type="match status" value="1"/>
</dbReference>
<dbReference type="Pfam" id="PF13672">
    <property type="entry name" value="PP2C_2"/>
    <property type="match status" value="1"/>
</dbReference>
<organism evidence="8 9">
    <name type="scientific">Lacimicrobium alkaliphilum</name>
    <dbReference type="NCBI Taxonomy" id="1526571"/>
    <lineage>
        <taxon>Bacteria</taxon>
        <taxon>Pseudomonadati</taxon>
        <taxon>Pseudomonadota</taxon>
        <taxon>Gammaproteobacteria</taxon>
        <taxon>Alteromonadales</taxon>
        <taxon>Alteromonadaceae</taxon>
        <taxon>Lacimicrobium</taxon>
    </lineage>
</organism>
<evidence type="ECO:0000259" key="7">
    <source>
        <dbReference type="PROSITE" id="PS51746"/>
    </source>
</evidence>
<keyword evidence="9" id="KW-1185">Reference proteome</keyword>
<gene>
    <name evidence="8" type="ORF">AT746_07015</name>
</gene>
<dbReference type="Gene3D" id="1.10.510.10">
    <property type="entry name" value="Transferase(Phosphotransferase) domain 1"/>
    <property type="match status" value="1"/>
</dbReference>
<keyword evidence="5" id="KW-0812">Transmembrane</keyword>
<keyword evidence="8" id="KW-0723">Serine/threonine-protein kinase</keyword>
<dbReference type="InterPro" id="IPR036457">
    <property type="entry name" value="PPM-type-like_dom_sf"/>
</dbReference>
<dbReference type="RefSeq" id="WP_062478316.1">
    <property type="nucleotide sequence ID" value="NZ_CP013650.1"/>
</dbReference>
<dbReference type="SMART" id="SM00332">
    <property type="entry name" value="PP2Cc"/>
    <property type="match status" value="1"/>
</dbReference>
<evidence type="ECO:0000313" key="8">
    <source>
        <dbReference type="EMBL" id="ALS98038.1"/>
    </source>
</evidence>
<dbReference type="GO" id="GO:0005524">
    <property type="term" value="F:ATP binding"/>
    <property type="evidence" value="ECO:0007669"/>
    <property type="project" value="UniProtKB-KW"/>
</dbReference>
<dbReference type="KEGG" id="lal:AT746_07015"/>
<dbReference type="GO" id="GO:0004674">
    <property type="term" value="F:protein serine/threonine kinase activity"/>
    <property type="evidence" value="ECO:0007669"/>
    <property type="project" value="UniProtKB-KW"/>
</dbReference>
<dbReference type="PROSITE" id="PS51746">
    <property type="entry name" value="PPM_2"/>
    <property type="match status" value="1"/>
</dbReference>
<evidence type="ECO:0000256" key="1">
    <source>
        <dbReference type="ARBA" id="ARBA00022679"/>
    </source>
</evidence>
<evidence type="ECO:0000256" key="2">
    <source>
        <dbReference type="ARBA" id="ARBA00022741"/>
    </source>
</evidence>
<dbReference type="OrthoDB" id="9801841at2"/>
<dbReference type="CDD" id="cd14014">
    <property type="entry name" value="STKc_PknB_like"/>
    <property type="match status" value="1"/>
</dbReference>
<dbReference type="SMART" id="SM00331">
    <property type="entry name" value="PP2C_SIG"/>
    <property type="match status" value="1"/>
</dbReference>
<dbReference type="PANTHER" id="PTHR43289">
    <property type="entry name" value="MITOGEN-ACTIVATED PROTEIN KINASE KINASE KINASE 20-RELATED"/>
    <property type="match status" value="1"/>
</dbReference>
<keyword evidence="4" id="KW-0067">ATP-binding</keyword>
<dbReference type="InterPro" id="IPR011009">
    <property type="entry name" value="Kinase-like_dom_sf"/>
</dbReference>
<accession>A0A0U2JIQ1</accession>
<evidence type="ECO:0000313" key="9">
    <source>
        <dbReference type="Proteomes" id="UP000068447"/>
    </source>
</evidence>
<keyword evidence="3 8" id="KW-0418">Kinase</keyword>
<evidence type="ECO:0000256" key="4">
    <source>
        <dbReference type="ARBA" id="ARBA00022840"/>
    </source>
</evidence>
<dbReference type="InterPro" id="IPR001932">
    <property type="entry name" value="PPM-type_phosphatase-like_dom"/>
</dbReference>
<dbReference type="Gene3D" id="3.30.200.20">
    <property type="entry name" value="Phosphorylase Kinase, domain 1"/>
    <property type="match status" value="1"/>
</dbReference>
<dbReference type="PANTHER" id="PTHR43289:SF6">
    <property type="entry name" value="SERINE_THREONINE-PROTEIN KINASE NEKL-3"/>
    <property type="match status" value="1"/>
</dbReference>
<dbReference type="SUPFAM" id="SSF56112">
    <property type="entry name" value="Protein kinase-like (PK-like)"/>
    <property type="match status" value="1"/>
</dbReference>
<name>A0A0U2JIQ1_9ALTE</name>
<keyword evidence="5" id="KW-0472">Membrane</keyword>
<feature type="domain" description="Protein kinase" evidence="6">
    <location>
        <begin position="270"/>
        <end position="561"/>
    </location>
</feature>
<dbReference type="Proteomes" id="UP000068447">
    <property type="component" value="Chromosome"/>
</dbReference>
<keyword evidence="1" id="KW-0808">Transferase</keyword>
<dbReference type="InterPro" id="IPR000719">
    <property type="entry name" value="Prot_kinase_dom"/>
</dbReference>
<reference evidence="8 9" key="1">
    <citation type="submission" date="2015-12" db="EMBL/GenBank/DDBJ databases">
        <title>Complete genome of Lacimicrobium alkaliphilum KCTC 32984.</title>
        <authorList>
            <person name="Kim S.-G."/>
            <person name="Lee Y.-J."/>
        </authorList>
    </citation>
    <scope>NUCLEOTIDE SEQUENCE [LARGE SCALE GENOMIC DNA]</scope>
    <source>
        <strain evidence="8 9">YelD216</strain>
    </source>
</reference>
<dbReference type="Gene3D" id="3.60.40.10">
    <property type="entry name" value="PPM-type phosphatase domain"/>
    <property type="match status" value="1"/>
</dbReference>
<feature type="transmembrane region" description="Helical" evidence="5">
    <location>
        <begin position="551"/>
        <end position="571"/>
    </location>
</feature>
<keyword evidence="5" id="KW-1133">Transmembrane helix</keyword>
<evidence type="ECO:0000256" key="5">
    <source>
        <dbReference type="SAM" id="Phobius"/>
    </source>
</evidence>